<name>A0AAQ3M2C6_9PEZI</name>
<dbReference type="Pfam" id="PF03194">
    <property type="entry name" value="LUC7"/>
    <property type="match status" value="1"/>
</dbReference>
<organism evidence="3 4">
    <name type="scientific">Acrodontium crateriforme</name>
    <dbReference type="NCBI Taxonomy" id="150365"/>
    <lineage>
        <taxon>Eukaryota</taxon>
        <taxon>Fungi</taxon>
        <taxon>Dikarya</taxon>
        <taxon>Ascomycota</taxon>
        <taxon>Pezizomycotina</taxon>
        <taxon>Dothideomycetes</taxon>
        <taxon>Dothideomycetidae</taxon>
        <taxon>Mycosphaerellales</taxon>
        <taxon>Teratosphaeriaceae</taxon>
        <taxon>Acrodontium</taxon>
    </lineage>
</organism>
<feature type="region of interest" description="Disordered" evidence="2">
    <location>
        <begin position="241"/>
        <end position="312"/>
    </location>
</feature>
<dbReference type="GO" id="GO:0005685">
    <property type="term" value="C:U1 snRNP"/>
    <property type="evidence" value="ECO:0007669"/>
    <property type="project" value="InterPro"/>
</dbReference>
<accession>A0AAQ3M2C6</accession>
<gene>
    <name evidence="3" type="ORF">R9X50_00136200</name>
</gene>
<comment type="similarity">
    <text evidence="1">Belongs to the Luc7 family.</text>
</comment>
<feature type="compositionally biased region" description="Gly residues" evidence="2">
    <location>
        <begin position="265"/>
        <end position="312"/>
    </location>
</feature>
<dbReference type="PANTHER" id="PTHR12375">
    <property type="entry name" value="RNA-BINDING PROTEIN LUC7-RELATED"/>
    <property type="match status" value="1"/>
</dbReference>
<sequence>MAAEQRKLLEQLMGDQLLSATPRSQPALEITDPKVCRPYICGACPHDLFINTKQDIGNCPKLHLPKLKDEWEQATKEQRRAWGFEWDYQRDIGRHVADCDRKIDMAHGRLEKTVEEMHKANMLLKQIGEQTRTIEAGLVEVQIEAELGNVNQAVQDFHKLKVARNTKEERERELKTLSDTSGSSGHQKLQVCDVCGAYLSRLDNDRRLADHFYGKMHLGYAQMRRELERLAKELKGLRQPLQRFPVDGQGYDDRDSYSRGPPDRYGGGGGRGGGYGGRGGGRGRGRGGGGGGYGGGGGGYGGGRGGYGGGRW</sequence>
<dbReference type="GO" id="GO:0003729">
    <property type="term" value="F:mRNA binding"/>
    <property type="evidence" value="ECO:0007669"/>
    <property type="project" value="InterPro"/>
</dbReference>
<evidence type="ECO:0008006" key="5">
    <source>
        <dbReference type="Google" id="ProtNLM"/>
    </source>
</evidence>
<evidence type="ECO:0000313" key="4">
    <source>
        <dbReference type="Proteomes" id="UP001303373"/>
    </source>
</evidence>
<dbReference type="AlphaFoldDB" id="A0AAQ3M2C6"/>
<keyword evidence="4" id="KW-1185">Reference proteome</keyword>
<protein>
    <recommendedName>
        <fullName evidence="5">LUC7-domain-containing protein</fullName>
    </recommendedName>
</protein>
<dbReference type="InterPro" id="IPR004882">
    <property type="entry name" value="Luc7-rel"/>
</dbReference>
<evidence type="ECO:0000256" key="2">
    <source>
        <dbReference type="SAM" id="MobiDB-lite"/>
    </source>
</evidence>
<proteinExistence type="inferred from homology"/>
<dbReference type="GO" id="GO:0006376">
    <property type="term" value="P:mRNA splice site recognition"/>
    <property type="evidence" value="ECO:0007669"/>
    <property type="project" value="InterPro"/>
</dbReference>
<evidence type="ECO:0000313" key="3">
    <source>
        <dbReference type="EMBL" id="WPG98570.1"/>
    </source>
</evidence>
<reference evidence="3 4" key="1">
    <citation type="submission" date="2023-11" db="EMBL/GenBank/DDBJ databases">
        <title>An acidophilic fungus is an integral part of prey digestion in a carnivorous sundew plant.</title>
        <authorList>
            <person name="Tsai I.J."/>
        </authorList>
    </citation>
    <scope>NUCLEOTIDE SEQUENCE [LARGE SCALE GENOMIC DNA]</scope>
    <source>
        <strain evidence="3">169a</strain>
    </source>
</reference>
<dbReference type="EMBL" id="CP138581">
    <property type="protein sequence ID" value="WPG98570.1"/>
    <property type="molecule type" value="Genomic_DNA"/>
</dbReference>
<evidence type="ECO:0000256" key="1">
    <source>
        <dbReference type="ARBA" id="ARBA00005655"/>
    </source>
</evidence>
<dbReference type="Proteomes" id="UP001303373">
    <property type="component" value="Chromosome 2"/>
</dbReference>